<dbReference type="InterPro" id="IPR045594">
    <property type="entry name" value="DUF6460"/>
</dbReference>
<proteinExistence type="predicted"/>
<feature type="domain" description="DUF6460" evidence="2">
    <location>
        <begin position="51"/>
        <end position="79"/>
    </location>
</feature>
<dbReference type="Pfam" id="PF20061">
    <property type="entry name" value="DUF6460"/>
    <property type="match status" value="1"/>
</dbReference>
<keyword evidence="1" id="KW-0812">Transmembrane</keyword>
<name>A0A545TXG7_9PROT</name>
<sequence length="89" mass="9856">MTKDVPNMPNNIVSTLIKLVVASLIVGFVMSYLNLTPRQAFESMGSAAVEVFEMGSSVFEWGFTYILLGAAVVIPIWLIAMGWKMLRNK</sequence>
<comment type="caution">
    <text evidence="3">The sequence shown here is derived from an EMBL/GenBank/DDBJ whole genome shotgun (WGS) entry which is preliminary data.</text>
</comment>
<evidence type="ECO:0000259" key="2">
    <source>
        <dbReference type="Pfam" id="PF20061"/>
    </source>
</evidence>
<keyword evidence="1" id="KW-1133">Transmembrane helix</keyword>
<evidence type="ECO:0000256" key="1">
    <source>
        <dbReference type="SAM" id="Phobius"/>
    </source>
</evidence>
<feature type="transmembrane region" description="Helical" evidence="1">
    <location>
        <begin position="12"/>
        <end position="33"/>
    </location>
</feature>
<gene>
    <name evidence="3" type="ORF">FKG95_06440</name>
</gene>
<reference evidence="3 4" key="1">
    <citation type="submission" date="2019-06" db="EMBL/GenBank/DDBJ databases">
        <title>Whole genome sequence for Rhodospirillaceae sp. R148.</title>
        <authorList>
            <person name="Wang G."/>
        </authorList>
    </citation>
    <scope>NUCLEOTIDE SEQUENCE [LARGE SCALE GENOMIC DNA]</scope>
    <source>
        <strain evidence="3 4">R148</strain>
    </source>
</reference>
<dbReference type="EMBL" id="VHSH01000002">
    <property type="protein sequence ID" value="TQV81874.1"/>
    <property type="molecule type" value="Genomic_DNA"/>
</dbReference>
<keyword evidence="4" id="KW-1185">Reference proteome</keyword>
<keyword evidence="1" id="KW-0472">Membrane</keyword>
<evidence type="ECO:0000313" key="4">
    <source>
        <dbReference type="Proteomes" id="UP000315252"/>
    </source>
</evidence>
<dbReference type="Proteomes" id="UP000315252">
    <property type="component" value="Unassembled WGS sequence"/>
</dbReference>
<feature type="transmembrane region" description="Helical" evidence="1">
    <location>
        <begin position="62"/>
        <end position="83"/>
    </location>
</feature>
<protein>
    <submittedName>
        <fullName evidence="3">Integrase</fullName>
    </submittedName>
</protein>
<accession>A0A545TXG7</accession>
<dbReference type="OrthoDB" id="7679021at2"/>
<evidence type="ECO:0000313" key="3">
    <source>
        <dbReference type="EMBL" id="TQV81874.1"/>
    </source>
</evidence>
<organism evidence="3 4">
    <name type="scientific">Denitrobaculum tricleocarpae</name>
    <dbReference type="NCBI Taxonomy" id="2591009"/>
    <lineage>
        <taxon>Bacteria</taxon>
        <taxon>Pseudomonadati</taxon>
        <taxon>Pseudomonadota</taxon>
        <taxon>Alphaproteobacteria</taxon>
        <taxon>Rhodospirillales</taxon>
        <taxon>Rhodospirillaceae</taxon>
        <taxon>Denitrobaculum</taxon>
    </lineage>
</organism>
<dbReference type="AlphaFoldDB" id="A0A545TXG7"/>